<evidence type="ECO:0000256" key="6">
    <source>
        <dbReference type="ARBA" id="ARBA00022667"/>
    </source>
</evidence>
<dbReference type="AlphaFoldDB" id="A0ABD1V2B2"/>
<keyword evidence="5" id="KW-0433">Leucine-rich repeat</keyword>
<evidence type="ECO:0000256" key="10">
    <source>
        <dbReference type="ARBA" id="ARBA00022840"/>
    </source>
</evidence>
<dbReference type="InterPro" id="IPR032675">
    <property type="entry name" value="LRR_dom_sf"/>
</dbReference>
<evidence type="ECO:0000313" key="14">
    <source>
        <dbReference type="Proteomes" id="UP001604336"/>
    </source>
</evidence>
<evidence type="ECO:0000256" key="2">
    <source>
        <dbReference type="ARBA" id="ARBA00004496"/>
    </source>
</evidence>
<dbReference type="GO" id="GO:0009626">
    <property type="term" value="P:plant-type hypersensitive response"/>
    <property type="evidence" value="ECO:0007669"/>
    <property type="project" value="UniProtKB-KW"/>
</dbReference>
<organism evidence="13 14">
    <name type="scientific">Abeliophyllum distichum</name>
    <dbReference type="NCBI Taxonomy" id="126358"/>
    <lineage>
        <taxon>Eukaryota</taxon>
        <taxon>Viridiplantae</taxon>
        <taxon>Streptophyta</taxon>
        <taxon>Embryophyta</taxon>
        <taxon>Tracheophyta</taxon>
        <taxon>Spermatophyta</taxon>
        <taxon>Magnoliopsida</taxon>
        <taxon>eudicotyledons</taxon>
        <taxon>Gunneridae</taxon>
        <taxon>Pentapetalae</taxon>
        <taxon>asterids</taxon>
        <taxon>lamiids</taxon>
        <taxon>Lamiales</taxon>
        <taxon>Oleaceae</taxon>
        <taxon>Forsythieae</taxon>
        <taxon>Abeliophyllum</taxon>
    </lineage>
</organism>
<feature type="domain" description="Disease resistance protein winged helix" evidence="12">
    <location>
        <begin position="627"/>
        <end position="696"/>
    </location>
</feature>
<reference evidence="14" key="1">
    <citation type="submission" date="2024-07" db="EMBL/GenBank/DDBJ databases">
        <title>Two chromosome-level genome assemblies of Korean endemic species Abeliophyllum distichum and Forsythia ovata (Oleaceae).</title>
        <authorList>
            <person name="Jang H."/>
        </authorList>
    </citation>
    <scope>NUCLEOTIDE SEQUENCE [LARGE SCALE GENOMIC DNA]</scope>
</reference>
<dbReference type="Pfam" id="PF23559">
    <property type="entry name" value="WHD_DRP"/>
    <property type="match status" value="1"/>
</dbReference>
<evidence type="ECO:0000259" key="12">
    <source>
        <dbReference type="Pfam" id="PF23559"/>
    </source>
</evidence>
<comment type="subcellular location">
    <subcellularLocation>
        <location evidence="2">Cytoplasm</location>
    </subcellularLocation>
</comment>
<dbReference type="InterPro" id="IPR044974">
    <property type="entry name" value="Disease_R_plants"/>
</dbReference>
<keyword evidence="10" id="KW-0067">ATP-binding</keyword>
<evidence type="ECO:0000256" key="8">
    <source>
        <dbReference type="ARBA" id="ARBA00022741"/>
    </source>
</evidence>
<dbReference type="InterPro" id="IPR027417">
    <property type="entry name" value="P-loop_NTPase"/>
</dbReference>
<keyword evidence="14" id="KW-1185">Reference proteome</keyword>
<evidence type="ECO:0000313" key="13">
    <source>
        <dbReference type="EMBL" id="KAL2531439.1"/>
    </source>
</evidence>
<dbReference type="InterPro" id="IPR036388">
    <property type="entry name" value="WH-like_DNA-bd_sf"/>
</dbReference>
<comment type="caution">
    <text evidence="13">The sequence shown here is derived from an EMBL/GenBank/DDBJ whole genome shotgun (WGS) entry which is preliminary data.</text>
</comment>
<dbReference type="Pfam" id="PF00931">
    <property type="entry name" value="NB-ARC"/>
    <property type="match status" value="1"/>
</dbReference>
<evidence type="ECO:0000256" key="4">
    <source>
        <dbReference type="ARBA" id="ARBA00022490"/>
    </source>
</evidence>
<gene>
    <name evidence="13" type="ORF">Adt_04790</name>
</gene>
<dbReference type="InterPro" id="IPR042197">
    <property type="entry name" value="Apaf_helical"/>
</dbReference>
<dbReference type="PANTHER" id="PTHR23155">
    <property type="entry name" value="DISEASE RESISTANCE PROTEIN RP"/>
    <property type="match status" value="1"/>
</dbReference>
<keyword evidence="8" id="KW-0547">Nucleotide-binding</keyword>
<dbReference type="Gene3D" id="3.80.10.10">
    <property type="entry name" value="Ribonuclease Inhibitor"/>
    <property type="match status" value="1"/>
</dbReference>
<dbReference type="GO" id="GO:0051607">
    <property type="term" value="P:defense response to virus"/>
    <property type="evidence" value="ECO:0007669"/>
    <property type="project" value="UniProtKB-ARBA"/>
</dbReference>
<dbReference type="Proteomes" id="UP001604336">
    <property type="component" value="Unassembled WGS sequence"/>
</dbReference>
<dbReference type="InterPro" id="IPR058922">
    <property type="entry name" value="WHD_DRP"/>
</dbReference>
<evidence type="ECO:0000256" key="9">
    <source>
        <dbReference type="ARBA" id="ARBA00022821"/>
    </source>
</evidence>
<protein>
    <submittedName>
        <fullName evidence="13">Disease resistance protein RPP13</fullName>
    </submittedName>
</protein>
<accession>A0ABD1V2B2</accession>
<keyword evidence="9" id="KW-0611">Plant defense</keyword>
<dbReference type="FunFam" id="3.40.50.300:FF:001091">
    <property type="entry name" value="Probable disease resistance protein At1g61300"/>
    <property type="match status" value="1"/>
</dbReference>
<dbReference type="SUPFAM" id="SSF52058">
    <property type="entry name" value="L domain-like"/>
    <property type="match status" value="1"/>
</dbReference>
<dbReference type="PRINTS" id="PR00364">
    <property type="entry name" value="DISEASERSIST"/>
</dbReference>
<dbReference type="SUPFAM" id="SSF52540">
    <property type="entry name" value="P-loop containing nucleoside triphosphate hydrolases"/>
    <property type="match status" value="1"/>
</dbReference>
<dbReference type="EMBL" id="JBFOLK010000002">
    <property type="protein sequence ID" value="KAL2531439.1"/>
    <property type="molecule type" value="Genomic_DNA"/>
</dbReference>
<name>A0ABD1V2B2_9LAMI</name>
<comment type="similarity">
    <text evidence="3">Belongs to the disease resistance NB-LRR family.</text>
</comment>
<dbReference type="Gene3D" id="3.40.50.300">
    <property type="entry name" value="P-loop containing nucleotide triphosphate hydrolases"/>
    <property type="match status" value="1"/>
</dbReference>
<sequence>MSSELRDILLDEIVLIVMKYIAFVSSPSTLVIDALKSLESFISEDIGIDEIKKFVQELVSFEKEFEVLFKVPNQQMISNISSTLNPNQVVAVFINVLLPMLEHILCIDPDFIACIKGSIQILRTELGFLITFLGDTAMHLQPTNNILIDVEVVVNEVGSLLYPFFFTYLVFALTTRSPSFSEIIQAVENEVEIGVDIGNLDLSLSDLLPKFELLKPKIKEHCIRVSNMPSDMAPNTALVSLFIFDSVLDDLMHLINNKSDRIVGVNDQIVMLHEELMLLGSSAMDIAVQQEAEHEDILIRAIDIAYEVEYVINSFPPVWYLTLRLPQLIEKIRLIRMSNVAGVPEVSKYPGEQVSLQSKEPPILEDIVVGFDNMEIEILEQLVRGTDQLQIISIYGMPGIGKTTLANKVYNNPSVVYRFDKRAICVVSQKYKKKHILIAILSSIKNLKKENFENREDESLADDLYKSLKGMRYLIFMDDVWDTELWDDFQRYFPDDGIGSRILFTTRNKEIAEASPRSVIIALPFMSEDECWELLQRKVFKDENCPPQLIDIGKQIATNCHGLPLAVVVMAGVLADMEKKEHLWQKVATNFSLHISQTQDNSIQLLELSYKHLPMHLRPCFLYFGAFEEDMEIPVRKLISLWIAEGFVKKEEKKSLEDVALGYLMKLIDRSLVLVVRRRFDGGVKTCMIHDLLRELCSRIAEENNFLKVVNVNNDDPLRSFSQVLMYQQQHRLSINNEQSLIHSLTFGPHVRSLLCFDLQSPTLISFSFKAVRVFDFFSWDVNGIEHLVHLRYLKISGTLPSMESFHRLECLVVHSIDEFEIPDILLNMLSLRHMHFFRGGYFSASCLQQATNNESFHINNNLQSISVIRMSDETDLKILRCSPNLRRLKVSIRSSLNYSFEFLNQLESLKLEPCNLSSGLISLPLNLKQLTLVGAHLSPEQMDIIGKLEYLEVLKLQTVDFEGNQWDTSEGGFPQLKCLKLSQVQIEEWNTSSDHFPRLQRLVLQSCDGLKMIPPILGDIPTLQMIEVYVCAKDIEESAKKIQEEQQDNEELQFIIISKYETEDQFFDGILQFPRVPFSLI</sequence>
<dbReference type="GO" id="GO:0005737">
    <property type="term" value="C:cytoplasm"/>
    <property type="evidence" value="ECO:0007669"/>
    <property type="project" value="UniProtKB-SubCell"/>
</dbReference>
<evidence type="ECO:0000256" key="3">
    <source>
        <dbReference type="ARBA" id="ARBA00008894"/>
    </source>
</evidence>
<comment type="function">
    <text evidence="1">Confers resistance to late blight (Phytophthora infestans) races carrying the avirulence gene Avr1. Resistance proteins guard the plant against pathogens that contain an appropriate avirulence protein via an indirect interaction with this avirulence protein. That triggers a defense system including the hypersensitive response, which restricts the pathogen growth.</text>
</comment>
<evidence type="ECO:0000259" key="11">
    <source>
        <dbReference type="Pfam" id="PF00931"/>
    </source>
</evidence>
<dbReference type="FunFam" id="1.10.10.10:FF:000322">
    <property type="entry name" value="Probable disease resistance protein At1g63360"/>
    <property type="match status" value="1"/>
</dbReference>
<proteinExistence type="inferred from homology"/>
<feature type="domain" description="NB-ARC" evidence="11">
    <location>
        <begin position="376"/>
        <end position="543"/>
    </location>
</feature>
<dbReference type="InterPro" id="IPR002182">
    <property type="entry name" value="NB-ARC"/>
</dbReference>
<keyword evidence="4" id="KW-0963">Cytoplasm</keyword>
<evidence type="ECO:0000256" key="7">
    <source>
        <dbReference type="ARBA" id="ARBA00022737"/>
    </source>
</evidence>
<keyword evidence="6" id="KW-0381">Hypersensitive response</keyword>
<dbReference type="Gene3D" id="1.10.8.430">
    <property type="entry name" value="Helical domain of apoptotic protease-activating factors"/>
    <property type="match status" value="1"/>
</dbReference>
<evidence type="ECO:0000256" key="5">
    <source>
        <dbReference type="ARBA" id="ARBA00022614"/>
    </source>
</evidence>
<keyword evidence="7" id="KW-0677">Repeat</keyword>
<evidence type="ECO:0000256" key="1">
    <source>
        <dbReference type="ARBA" id="ARBA00002074"/>
    </source>
</evidence>
<dbReference type="GO" id="GO:0005524">
    <property type="term" value="F:ATP binding"/>
    <property type="evidence" value="ECO:0007669"/>
    <property type="project" value="UniProtKB-KW"/>
</dbReference>
<dbReference type="Gene3D" id="1.10.10.10">
    <property type="entry name" value="Winged helix-like DNA-binding domain superfamily/Winged helix DNA-binding domain"/>
    <property type="match status" value="1"/>
</dbReference>
<dbReference type="PANTHER" id="PTHR23155:SF1152">
    <property type="entry name" value="AAA+ ATPASE DOMAIN-CONTAINING PROTEIN"/>
    <property type="match status" value="1"/>
</dbReference>